<evidence type="ECO:0000256" key="1">
    <source>
        <dbReference type="SAM" id="MobiDB-lite"/>
    </source>
</evidence>
<evidence type="ECO:0000313" key="3">
    <source>
        <dbReference type="Proteomes" id="UP000177798"/>
    </source>
</evidence>
<dbReference type="KEGG" id="ssl:SS1G_06508"/>
<dbReference type="Proteomes" id="UP000177798">
    <property type="component" value="Chromosome 13"/>
</dbReference>
<dbReference type="EMBL" id="CP017826">
    <property type="protein sequence ID" value="APA14557.1"/>
    <property type="molecule type" value="Genomic_DNA"/>
</dbReference>
<dbReference type="RefSeq" id="XP_001592268.1">
    <property type="nucleotide sequence ID" value="XM_001592218.1"/>
</dbReference>
<accession>A0A1D9QHZ4</accession>
<reference evidence="3" key="1">
    <citation type="journal article" date="2017" name="Genome Biol. Evol.">
        <title>The complete genome sequence of the phytopathogenic fungus Sclerotinia sclerotiorum reveals insights into the genome architecture of broad host range pathogens.</title>
        <authorList>
            <person name="Derbyshire M."/>
            <person name="Denton-Giles M."/>
            <person name="Hegedus D."/>
            <person name="Seifbarghy S."/>
            <person name="Rollins J."/>
            <person name="van Kan J."/>
            <person name="Seidl M.F."/>
            <person name="Faino L."/>
            <person name="Mbengue M."/>
            <person name="Navaud O."/>
            <person name="Raffaele S."/>
            <person name="Hammond-Kosack K."/>
            <person name="Heard S."/>
            <person name="Oliver R."/>
        </authorList>
    </citation>
    <scope>NUCLEOTIDE SEQUENCE [LARGE SCALE GENOMIC DNA]</scope>
    <source>
        <strain evidence="3">ATCC 18683 / 1980 / Ss-1</strain>
    </source>
</reference>
<feature type="region of interest" description="Disordered" evidence="1">
    <location>
        <begin position="1"/>
        <end position="34"/>
    </location>
</feature>
<feature type="compositionally biased region" description="Basic and acidic residues" evidence="1">
    <location>
        <begin position="7"/>
        <end position="16"/>
    </location>
</feature>
<gene>
    <name evidence="2" type="ORF">sscle_13g093270</name>
</gene>
<evidence type="ECO:0000313" key="2">
    <source>
        <dbReference type="EMBL" id="APA14557.1"/>
    </source>
</evidence>
<organism evidence="2 3">
    <name type="scientific">Sclerotinia sclerotiorum (strain ATCC 18683 / 1980 / Ss-1)</name>
    <name type="common">White mold</name>
    <name type="synonym">Whetzelinia sclerotiorum</name>
    <dbReference type="NCBI Taxonomy" id="665079"/>
    <lineage>
        <taxon>Eukaryota</taxon>
        <taxon>Fungi</taxon>
        <taxon>Dikarya</taxon>
        <taxon>Ascomycota</taxon>
        <taxon>Pezizomycotina</taxon>
        <taxon>Leotiomycetes</taxon>
        <taxon>Helotiales</taxon>
        <taxon>Sclerotiniaceae</taxon>
        <taxon>Sclerotinia</taxon>
    </lineage>
</organism>
<dbReference type="VEuPathDB" id="FungiDB:sscle_13g093270"/>
<proteinExistence type="predicted"/>
<sequence>MGGLEVLLRDEDRDGDTAGDGFETGLDMGTGVGLGVEKNDRGEYGINKVEGEKVMG</sequence>
<dbReference type="AlphaFoldDB" id="A0A1D9QHZ4"/>
<protein>
    <submittedName>
        <fullName evidence="2">Uncharacterized protein</fullName>
    </submittedName>
</protein>
<name>A0A1D9QHZ4_SCLS1</name>